<protein>
    <submittedName>
        <fullName evidence="1">Uncharacterized protein</fullName>
    </submittedName>
</protein>
<reference evidence="1" key="1">
    <citation type="submission" date="2022-03" db="EMBL/GenBank/DDBJ databases">
        <authorList>
            <person name="Alioto T."/>
            <person name="Alioto T."/>
            <person name="Gomez Garrido J."/>
        </authorList>
    </citation>
    <scope>NUCLEOTIDE SEQUENCE</scope>
</reference>
<evidence type="ECO:0000313" key="2">
    <source>
        <dbReference type="Proteomes" id="UP001295444"/>
    </source>
</evidence>
<gene>
    <name evidence="1" type="ORF">PECUL_23A012906</name>
</gene>
<evidence type="ECO:0000313" key="1">
    <source>
        <dbReference type="EMBL" id="CAH2223374.1"/>
    </source>
</evidence>
<accession>A0AAD1R510</accession>
<keyword evidence="2" id="KW-1185">Reference proteome</keyword>
<name>A0AAD1R510_PELCU</name>
<dbReference type="Proteomes" id="UP001295444">
    <property type="component" value="Chromosome 01"/>
</dbReference>
<proteinExistence type="predicted"/>
<sequence>MGKFDKPEGKNYNGPGLLWGAFAEPDFGSVAEFRLWDLFNYREAMLALPMAEDLEADLIELAVQGT</sequence>
<dbReference type="AlphaFoldDB" id="A0AAD1R510"/>
<dbReference type="EMBL" id="OW240912">
    <property type="protein sequence ID" value="CAH2223374.1"/>
    <property type="molecule type" value="Genomic_DNA"/>
</dbReference>
<organism evidence="1 2">
    <name type="scientific">Pelobates cultripes</name>
    <name type="common">Western spadefoot toad</name>
    <dbReference type="NCBI Taxonomy" id="61616"/>
    <lineage>
        <taxon>Eukaryota</taxon>
        <taxon>Metazoa</taxon>
        <taxon>Chordata</taxon>
        <taxon>Craniata</taxon>
        <taxon>Vertebrata</taxon>
        <taxon>Euteleostomi</taxon>
        <taxon>Amphibia</taxon>
        <taxon>Batrachia</taxon>
        <taxon>Anura</taxon>
        <taxon>Pelobatoidea</taxon>
        <taxon>Pelobatidae</taxon>
        <taxon>Pelobates</taxon>
    </lineage>
</organism>